<keyword evidence="4" id="KW-1003">Cell membrane</keyword>
<evidence type="ECO:0000313" key="9">
    <source>
        <dbReference type="EMBL" id="PYD40504.1"/>
    </source>
</evidence>
<sequence>MKPIIQVQNVSQRFATPQGEFIALDRVSFDIHAGETVSLIGHSGCGKSTLLNLIAGLTLPSDGVLLCDNRQITGPGPERGVVFQNHSLLPWLTTYENVALAVHQVFRREMTRGEMREWIEHNLELVHMSHALHKRPHEISGGMKQRVGIARALAMKPKVLLMDEPFGALDALTRAHLQDAVMEIQQRLNTTIVLITHDVDEAVLLSDRVMMMTNGPAATVGEILEVKLPRPRSRVALADDPDYHHYRRQVLKFLYEKHAKAA</sequence>
<dbReference type="SMART" id="SM00382">
    <property type="entry name" value="AAA"/>
    <property type="match status" value="1"/>
</dbReference>
<dbReference type="OrthoDB" id="9802264at2"/>
<evidence type="ECO:0000256" key="6">
    <source>
        <dbReference type="ARBA" id="ARBA00022840"/>
    </source>
</evidence>
<dbReference type="InterPro" id="IPR027417">
    <property type="entry name" value="P-loop_NTPase"/>
</dbReference>
<keyword evidence="6 9" id="KW-0067">ATP-binding</keyword>
<evidence type="ECO:0000256" key="4">
    <source>
        <dbReference type="ARBA" id="ARBA00022475"/>
    </source>
</evidence>
<evidence type="ECO:0000313" key="10">
    <source>
        <dbReference type="Proteomes" id="UP000248196"/>
    </source>
</evidence>
<evidence type="ECO:0000259" key="8">
    <source>
        <dbReference type="PROSITE" id="PS50893"/>
    </source>
</evidence>
<dbReference type="GO" id="GO:0005886">
    <property type="term" value="C:plasma membrane"/>
    <property type="evidence" value="ECO:0007669"/>
    <property type="project" value="UniProtKB-SubCell"/>
</dbReference>
<dbReference type="EMBL" id="PESE01000001">
    <property type="protein sequence ID" value="PYD40504.1"/>
    <property type="molecule type" value="Genomic_DNA"/>
</dbReference>
<comment type="similarity">
    <text evidence="2">Belongs to the ABC transporter superfamily.</text>
</comment>
<comment type="caution">
    <text evidence="9">The sequence shown here is derived from an EMBL/GenBank/DDBJ whole genome shotgun (WGS) entry which is preliminary data.</text>
</comment>
<feature type="domain" description="ABC transporter" evidence="8">
    <location>
        <begin position="5"/>
        <end position="239"/>
    </location>
</feature>
<dbReference type="InterPro" id="IPR050166">
    <property type="entry name" value="ABC_transporter_ATP-bind"/>
</dbReference>
<evidence type="ECO:0000256" key="3">
    <source>
        <dbReference type="ARBA" id="ARBA00022448"/>
    </source>
</evidence>
<dbReference type="PROSITE" id="PS50893">
    <property type="entry name" value="ABC_TRANSPORTER_2"/>
    <property type="match status" value="1"/>
</dbReference>
<evidence type="ECO:0000256" key="5">
    <source>
        <dbReference type="ARBA" id="ARBA00022741"/>
    </source>
</evidence>
<dbReference type="InterPro" id="IPR003593">
    <property type="entry name" value="AAA+_ATPase"/>
</dbReference>
<dbReference type="GO" id="GO:0016887">
    <property type="term" value="F:ATP hydrolysis activity"/>
    <property type="evidence" value="ECO:0007669"/>
    <property type="project" value="InterPro"/>
</dbReference>
<dbReference type="InterPro" id="IPR003439">
    <property type="entry name" value="ABC_transporter-like_ATP-bd"/>
</dbReference>
<evidence type="ECO:0000256" key="7">
    <source>
        <dbReference type="ARBA" id="ARBA00023136"/>
    </source>
</evidence>
<name>A0A318P382_SERPL</name>
<keyword evidence="5" id="KW-0547">Nucleotide-binding</keyword>
<keyword evidence="3" id="KW-0813">Transport</keyword>
<comment type="subcellular location">
    <subcellularLocation>
        <location evidence="1">Cell membrane</location>
        <topology evidence="1">Peripheral membrane protein</topology>
    </subcellularLocation>
</comment>
<proteinExistence type="inferred from homology"/>
<keyword evidence="7" id="KW-0472">Membrane</keyword>
<accession>A0A318P382</accession>
<organism evidence="9 10">
    <name type="scientific">Serratia plymuthica</name>
    <dbReference type="NCBI Taxonomy" id="82996"/>
    <lineage>
        <taxon>Bacteria</taxon>
        <taxon>Pseudomonadati</taxon>
        <taxon>Pseudomonadota</taxon>
        <taxon>Gammaproteobacteria</taxon>
        <taxon>Enterobacterales</taxon>
        <taxon>Yersiniaceae</taxon>
        <taxon>Serratia</taxon>
    </lineage>
</organism>
<dbReference type="NCBIfam" id="TIGR01184">
    <property type="entry name" value="ntrCD"/>
    <property type="match status" value="1"/>
</dbReference>
<dbReference type="Gene3D" id="3.40.50.300">
    <property type="entry name" value="P-loop containing nucleotide triphosphate hydrolases"/>
    <property type="match status" value="1"/>
</dbReference>
<evidence type="ECO:0000256" key="1">
    <source>
        <dbReference type="ARBA" id="ARBA00004202"/>
    </source>
</evidence>
<gene>
    <name evidence="9" type="ORF">CT690_04220</name>
</gene>
<dbReference type="InterPro" id="IPR017871">
    <property type="entry name" value="ABC_transporter-like_CS"/>
</dbReference>
<evidence type="ECO:0000256" key="2">
    <source>
        <dbReference type="ARBA" id="ARBA00005417"/>
    </source>
</evidence>
<dbReference type="PROSITE" id="PS00211">
    <property type="entry name" value="ABC_TRANSPORTER_1"/>
    <property type="match status" value="1"/>
</dbReference>
<dbReference type="GO" id="GO:0005524">
    <property type="term" value="F:ATP binding"/>
    <property type="evidence" value="ECO:0007669"/>
    <property type="project" value="UniProtKB-KW"/>
</dbReference>
<dbReference type="Pfam" id="PF00005">
    <property type="entry name" value="ABC_tran"/>
    <property type="match status" value="1"/>
</dbReference>
<protein>
    <submittedName>
        <fullName evidence="9">ABC transporter ATP-binding protein</fullName>
    </submittedName>
</protein>
<dbReference type="CDD" id="cd03293">
    <property type="entry name" value="ABC_NrtD_SsuB_transporters"/>
    <property type="match status" value="1"/>
</dbReference>
<dbReference type="RefSeq" id="WP_004945851.1">
    <property type="nucleotide sequence ID" value="NZ_CP185735.1"/>
</dbReference>
<dbReference type="PANTHER" id="PTHR42788">
    <property type="entry name" value="TAURINE IMPORT ATP-BINDING PROTEIN-RELATED"/>
    <property type="match status" value="1"/>
</dbReference>
<dbReference type="GO" id="GO:0015112">
    <property type="term" value="F:nitrate transmembrane transporter activity"/>
    <property type="evidence" value="ECO:0007669"/>
    <property type="project" value="InterPro"/>
</dbReference>
<dbReference type="Proteomes" id="UP000248196">
    <property type="component" value="Unassembled WGS sequence"/>
</dbReference>
<reference evidence="9 10" key="1">
    <citation type="submission" date="2017-11" db="EMBL/GenBank/DDBJ databases">
        <title>Genome sequence of the oocydin A producing rhizobacterium Serratia plymuthica 4Rx5.</title>
        <authorList>
            <person name="Matilla M.A."/>
            <person name="Udaondo Z."/>
            <person name="Salmond G.P.C."/>
        </authorList>
    </citation>
    <scope>NUCLEOTIDE SEQUENCE [LARGE SCALE GENOMIC DNA]</scope>
    <source>
        <strain evidence="9 10">4Rx5</strain>
    </source>
</reference>
<dbReference type="InterPro" id="IPR005890">
    <property type="entry name" value="NO3_transporter_ATP-bd-like"/>
</dbReference>
<dbReference type="AlphaFoldDB" id="A0A318P382"/>
<dbReference type="PANTHER" id="PTHR42788:SF7">
    <property type="entry name" value="NITRATE ABC TRANSPORTER ATP-BINDING PROTEIN"/>
    <property type="match status" value="1"/>
</dbReference>
<dbReference type="SUPFAM" id="SSF52540">
    <property type="entry name" value="P-loop containing nucleoside triphosphate hydrolases"/>
    <property type="match status" value="1"/>
</dbReference>